<dbReference type="OrthoDB" id="9772295at2"/>
<name>A0A1S2VCU4_9BACT</name>
<keyword evidence="2" id="KW-1185">Reference proteome</keyword>
<comment type="caution">
    <text evidence="1">The sequence shown here is derived from an EMBL/GenBank/DDBJ whole genome shotgun (WGS) entry which is preliminary data.</text>
</comment>
<dbReference type="Pfam" id="PF08811">
    <property type="entry name" value="DUF1800"/>
    <property type="match status" value="1"/>
</dbReference>
<accession>A0A1S2VCU4</accession>
<evidence type="ECO:0000313" key="1">
    <source>
        <dbReference type="EMBL" id="OIN56056.1"/>
    </source>
</evidence>
<proteinExistence type="predicted"/>
<dbReference type="AlphaFoldDB" id="A0A1S2VCU4"/>
<sequence length="517" mass="58204">MPWLTPITQPLTAAQAAHLLRRATPGPTPEQVKTFTGMKPATAVTTLLADQPVPAPPLDATTGQTYTDKPFVEASQGNHQNWLKGWWLNLMISEGTSVQEKMVLFWQNHFVTTFAEVNDSRFMYRYNMLLRQHALGNFSDFVIAVTKDPSMLRYLNGNQNTQGKANENYARELQELFTIGLGKGNYTEADVKAAARVLTGWTDTGYRNTTIPTIGSTFRIAQHDTLDKAFSELYGSVLIKGRTTATAGDEEIADLIKMILAQAETARFIVRKLYIWFVSSDITADIEKNYIEPLAKIFRDSNYQIKPVLTALFTSSHFYEDTLTGAIIKSPVDLIVGALRWFKVTPPDPVKDTTNFYTFTNYLLTRAREQQQNLMDQPTVFGWEAYYDTGYYQAWISASTLALRAYFTDQLVNGLIKVNGKAYTFDPVEVAKSLPDPSDAFKLVDDLTGQLFAAALTNAQKDFLVDTVLLAGLPRYEWPGDWVDATQNNIAAKRTVVKMKLTNLFLYLLRMAEFQLL</sequence>
<dbReference type="EMBL" id="MORL01000029">
    <property type="protein sequence ID" value="OIN56056.1"/>
    <property type="molecule type" value="Genomic_DNA"/>
</dbReference>
<gene>
    <name evidence="1" type="ORF">BLX24_26730</name>
</gene>
<dbReference type="RefSeq" id="WP_071506297.1">
    <property type="nucleotide sequence ID" value="NZ_MORL01000029.1"/>
</dbReference>
<protein>
    <recommendedName>
        <fullName evidence="3">DUF1800 domain-containing protein</fullName>
    </recommendedName>
</protein>
<organism evidence="1 2">
    <name type="scientific">Arsenicibacter rosenii</name>
    <dbReference type="NCBI Taxonomy" id="1750698"/>
    <lineage>
        <taxon>Bacteria</taxon>
        <taxon>Pseudomonadati</taxon>
        <taxon>Bacteroidota</taxon>
        <taxon>Cytophagia</taxon>
        <taxon>Cytophagales</taxon>
        <taxon>Spirosomataceae</taxon>
        <taxon>Arsenicibacter</taxon>
    </lineage>
</organism>
<dbReference type="Proteomes" id="UP000181790">
    <property type="component" value="Unassembled WGS sequence"/>
</dbReference>
<dbReference type="InterPro" id="IPR014917">
    <property type="entry name" value="DUF1800"/>
</dbReference>
<reference evidence="1 2" key="1">
    <citation type="submission" date="2016-10" db="EMBL/GenBank/DDBJ databases">
        <title>Arsenicibacter rosenii gen. nov., sp. nov., an efficient arsenic-methylating bacterium isolated from an arsenic-contaminated paddy soil.</title>
        <authorList>
            <person name="Huang K."/>
        </authorList>
    </citation>
    <scope>NUCLEOTIDE SEQUENCE [LARGE SCALE GENOMIC DNA]</scope>
    <source>
        <strain evidence="1 2">SM-1</strain>
    </source>
</reference>
<evidence type="ECO:0000313" key="2">
    <source>
        <dbReference type="Proteomes" id="UP000181790"/>
    </source>
</evidence>
<evidence type="ECO:0008006" key="3">
    <source>
        <dbReference type="Google" id="ProtNLM"/>
    </source>
</evidence>